<dbReference type="EMBL" id="FQTY01000010">
    <property type="protein sequence ID" value="SHE90549.1"/>
    <property type="molecule type" value="Genomic_DNA"/>
</dbReference>
<dbReference type="RefSeq" id="WP_072976264.1">
    <property type="nucleotide sequence ID" value="NZ_FQTY01000010.1"/>
</dbReference>
<dbReference type="GO" id="GO:0004519">
    <property type="term" value="F:endonuclease activity"/>
    <property type="evidence" value="ECO:0007669"/>
    <property type="project" value="UniProtKB-KW"/>
</dbReference>
<keyword evidence="2" id="KW-0540">Nuclease</keyword>
<dbReference type="Proteomes" id="UP000184114">
    <property type="component" value="Unassembled WGS sequence"/>
</dbReference>
<name>A0A1M4XAK3_9FIRM</name>
<dbReference type="Pfam" id="PF23870">
    <property type="entry name" value="DUF7225"/>
    <property type="match status" value="1"/>
</dbReference>
<evidence type="ECO:0000313" key="3">
    <source>
        <dbReference type="Proteomes" id="UP000184114"/>
    </source>
</evidence>
<feature type="domain" description="HNH nuclease" evidence="1">
    <location>
        <begin position="145"/>
        <end position="201"/>
    </location>
</feature>
<keyword evidence="2" id="KW-0255">Endonuclease</keyword>
<evidence type="ECO:0000259" key="1">
    <source>
        <dbReference type="SMART" id="SM00507"/>
    </source>
</evidence>
<protein>
    <submittedName>
        <fullName evidence="2">HNH endonuclease</fullName>
    </submittedName>
</protein>
<reference evidence="3" key="1">
    <citation type="submission" date="2016-11" db="EMBL/GenBank/DDBJ databases">
        <authorList>
            <person name="Varghese N."/>
            <person name="Submissions S."/>
        </authorList>
    </citation>
    <scope>NUCLEOTIDE SEQUENCE [LARGE SCALE GENOMIC DNA]</scope>
    <source>
        <strain evidence="3">DSM 18095</strain>
    </source>
</reference>
<dbReference type="Gene3D" id="1.10.30.50">
    <property type="match status" value="1"/>
</dbReference>
<organism evidence="2 3">
    <name type="scientific">Tissierella praeacuta DSM 18095</name>
    <dbReference type="NCBI Taxonomy" id="1123404"/>
    <lineage>
        <taxon>Bacteria</taxon>
        <taxon>Bacillati</taxon>
        <taxon>Bacillota</taxon>
        <taxon>Tissierellia</taxon>
        <taxon>Tissierellales</taxon>
        <taxon>Tissierellaceae</taxon>
        <taxon>Tissierella</taxon>
    </lineage>
</organism>
<evidence type="ECO:0000313" key="2">
    <source>
        <dbReference type="EMBL" id="SHE90549.1"/>
    </source>
</evidence>
<dbReference type="PANTHER" id="PTHR33877:SF2">
    <property type="entry name" value="OS07G0170200 PROTEIN"/>
    <property type="match status" value="1"/>
</dbReference>
<dbReference type="InterPro" id="IPR055649">
    <property type="entry name" value="DUF7225"/>
</dbReference>
<dbReference type="GO" id="GO:0003676">
    <property type="term" value="F:nucleic acid binding"/>
    <property type="evidence" value="ECO:0007669"/>
    <property type="project" value="InterPro"/>
</dbReference>
<dbReference type="STRING" id="1123404.SAMN02745784_02188"/>
<dbReference type="AlphaFoldDB" id="A0A1M4XAK3"/>
<dbReference type="SMART" id="SM00507">
    <property type="entry name" value="HNHc"/>
    <property type="match status" value="1"/>
</dbReference>
<dbReference type="InterPro" id="IPR002711">
    <property type="entry name" value="HNH"/>
</dbReference>
<keyword evidence="3" id="KW-1185">Reference proteome</keyword>
<gene>
    <name evidence="2" type="ORF">SAMN02745784_02188</name>
</gene>
<accession>A0A1M4XAK3</accession>
<dbReference type="CDD" id="cd00085">
    <property type="entry name" value="HNHc"/>
    <property type="match status" value="1"/>
</dbReference>
<sequence>MTIDEQMVEIVNELSKNFGTDYVITTRELYEMFFKRFGRKEGSVIPSDYCYNRVNNGITLNKPAVFEFLGRGKYRCLGLNYPYNGPIYHKPKGQGEFIVGKCVNGERIIASDDDFKNQDDEINIDETNINKSKYKHRTSRDPSMKLRFERLKRDNFKCCACGSSPAKDPAVELHIDHIIPWSKGGETTRENLQTLCSICNLGKGDTV</sequence>
<keyword evidence="2" id="KW-0378">Hydrolase</keyword>
<dbReference type="GO" id="GO:0008270">
    <property type="term" value="F:zinc ion binding"/>
    <property type="evidence" value="ECO:0007669"/>
    <property type="project" value="InterPro"/>
</dbReference>
<dbReference type="InterPro" id="IPR052892">
    <property type="entry name" value="NA-targeting_endonuclease"/>
</dbReference>
<proteinExistence type="predicted"/>
<dbReference type="InterPro" id="IPR003615">
    <property type="entry name" value="HNH_nuc"/>
</dbReference>
<dbReference type="PANTHER" id="PTHR33877">
    <property type="entry name" value="SLL1193 PROTEIN"/>
    <property type="match status" value="1"/>
</dbReference>
<dbReference type="Pfam" id="PF01844">
    <property type="entry name" value="HNH"/>
    <property type="match status" value="1"/>
</dbReference>
<dbReference type="GeneID" id="90995567"/>